<dbReference type="Proteomes" id="UP000041254">
    <property type="component" value="Unassembled WGS sequence"/>
</dbReference>
<name>A0A0G4GYE5_VITBC</name>
<dbReference type="VEuPathDB" id="CryptoDB:Vbra_19109"/>
<dbReference type="Pfam" id="PF03070">
    <property type="entry name" value="TENA_THI-4"/>
    <property type="match status" value="1"/>
</dbReference>
<dbReference type="InterPro" id="IPR050967">
    <property type="entry name" value="Thiamine_Salvage_TenA"/>
</dbReference>
<dbReference type="InterPro" id="IPR023214">
    <property type="entry name" value="HAD_sf"/>
</dbReference>
<dbReference type="AlphaFoldDB" id="A0A0G4GYE5"/>
<proteinExistence type="predicted"/>
<dbReference type="SUPFAM" id="SSF56784">
    <property type="entry name" value="HAD-like"/>
    <property type="match status" value="1"/>
</dbReference>
<dbReference type="InterPro" id="IPR036412">
    <property type="entry name" value="HAD-like_sf"/>
</dbReference>
<dbReference type="PANTHER" id="PTHR43198:SF2">
    <property type="entry name" value="SI:CH1073-67J19.1-RELATED"/>
    <property type="match status" value="1"/>
</dbReference>
<dbReference type="GO" id="GO:0006772">
    <property type="term" value="P:thiamine metabolic process"/>
    <property type="evidence" value="ECO:0007669"/>
    <property type="project" value="UniProtKB-ARBA"/>
</dbReference>
<dbReference type="InterPro" id="IPR004305">
    <property type="entry name" value="Thiaminase-2/PQQC"/>
</dbReference>
<dbReference type="CDD" id="cd19368">
    <property type="entry name" value="TenA_C_AtTH2-like"/>
    <property type="match status" value="1"/>
</dbReference>
<evidence type="ECO:0000313" key="3">
    <source>
        <dbReference type="Proteomes" id="UP000041254"/>
    </source>
</evidence>
<dbReference type="OrthoDB" id="10028886at2759"/>
<dbReference type="OMA" id="GHINRQM"/>
<dbReference type="SUPFAM" id="SSF48613">
    <property type="entry name" value="Heme oxygenase-like"/>
    <property type="match status" value="1"/>
</dbReference>
<keyword evidence="3" id="KW-1185">Reference proteome</keyword>
<reference evidence="2 3" key="1">
    <citation type="submission" date="2014-11" db="EMBL/GenBank/DDBJ databases">
        <authorList>
            <person name="Zhu J."/>
            <person name="Qi W."/>
            <person name="Song R."/>
        </authorList>
    </citation>
    <scope>NUCLEOTIDE SEQUENCE [LARGE SCALE GENOMIC DNA]</scope>
</reference>
<evidence type="ECO:0000313" key="2">
    <source>
        <dbReference type="EMBL" id="CEM36163.1"/>
    </source>
</evidence>
<dbReference type="EMBL" id="CDMY01000878">
    <property type="protein sequence ID" value="CEM36163.1"/>
    <property type="molecule type" value="Genomic_DNA"/>
</dbReference>
<feature type="domain" description="Thiaminase-2/PQQC" evidence="1">
    <location>
        <begin position="61"/>
        <end position="233"/>
    </location>
</feature>
<dbReference type="InterPro" id="IPR016084">
    <property type="entry name" value="Haem_Oase-like_multi-hlx"/>
</dbReference>
<dbReference type="PANTHER" id="PTHR43198">
    <property type="entry name" value="BIFUNCTIONAL TH2 PROTEIN"/>
    <property type="match status" value="1"/>
</dbReference>
<dbReference type="GO" id="GO:0005829">
    <property type="term" value="C:cytosol"/>
    <property type="evidence" value="ECO:0007669"/>
    <property type="project" value="TreeGrafter"/>
</dbReference>
<organism evidence="2 3">
    <name type="scientific">Vitrella brassicaformis (strain CCMP3155)</name>
    <dbReference type="NCBI Taxonomy" id="1169540"/>
    <lineage>
        <taxon>Eukaryota</taxon>
        <taxon>Sar</taxon>
        <taxon>Alveolata</taxon>
        <taxon>Colpodellida</taxon>
        <taxon>Vitrellaceae</taxon>
        <taxon>Vitrella</taxon>
    </lineage>
</organism>
<accession>A0A0G4GYE5</accession>
<evidence type="ECO:0000259" key="1">
    <source>
        <dbReference type="Pfam" id="PF03070"/>
    </source>
</evidence>
<gene>
    <name evidence="2" type="ORF">Vbra_19109</name>
</gene>
<dbReference type="Pfam" id="PF12710">
    <property type="entry name" value="HAD"/>
    <property type="match status" value="1"/>
</dbReference>
<protein>
    <recommendedName>
        <fullName evidence="1">Thiaminase-2/PQQC domain-containing protein</fullName>
    </recommendedName>
</protein>
<dbReference type="InParanoid" id="A0A0G4GYE5"/>
<dbReference type="Gene3D" id="3.40.50.1000">
    <property type="entry name" value="HAD superfamily/HAD-like"/>
    <property type="match status" value="1"/>
</dbReference>
<dbReference type="STRING" id="1169540.A0A0G4GYE5"/>
<dbReference type="Gene3D" id="1.20.910.10">
    <property type="entry name" value="Heme oxygenase-like"/>
    <property type="match status" value="1"/>
</dbReference>
<sequence length="590" mass="65236">MVSLRPYSSPLVLGSSILLLQHLRRFNTSALTMNGGPPTHALPQKRPRTSQWLWQKCRRRALKSLYHPWVLRLGASVLARESYVEFMRQDAFFLEIFAKAYAHALCKCPPGDVEGIRAFNALIGGVLSELTLHQSSTEWAIDTSTFTPNEATVRYTSFLRDVGADQWTTTAMVLASMAPCMSLYAFIGKALREGVGEEGMAGHRYNEWLATYSSAEFAQDAARVEELLDRYTDPLLSLSGQVGEDAVRGNLLYYYGNAMDLEYGFFDAQALPPPSCAPSASPSRHPGLAQRGVLSFVAIDFDGTCTQRDTTPLLHEVAAEVHSDPDQVRQRWRAIEDAFFDKYRRKVGELLEGKVRDGMNGLEAFLGGLGEFEKAAVADVSEARLLQGFTRDDVRRMVKTSLRQKWQVRDACGEVLSGLLSHDVPASIISVSWSQDMIHTILQDACGAPLSLPITCNSFSFREDDQRATGEISSHMTGAVDKLRAFRRLREEKGREGRLSVFIGDSVTDLLALLEADIGIVLKDALNKNNTLDKVISLYGIDVQPLVRAAMIAQCGQEAATVTPVSMPPMTIYAADGWDEIGVMLFGNEF</sequence>